<accession>A0AAD7K9E8</accession>
<dbReference type="Proteomes" id="UP001215598">
    <property type="component" value="Unassembled WGS sequence"/>
</dbReference>
<feature type="compositionally biased region" description="Pro residues" evidence="1">
    <location>
        <begin position="192"/>
        <end position="208"/>
    </location>
</feature>
<feature type="region of interest" description="Disordered" evidence="1">
    <location>
        <begin position="1"/>
        <end position="23"/>
    </location>
</feature>
<protein>
    <submittedName>
        <fullName evidence="2">Uncharacterized protein</fullName>
    </submittedName>
</protein>
<name>A0AAD7K9E8_9AGAR</name>
<evidence type="ECO:0000256" key="1">
    <source>
        <dbReference type="SAM" id="MobiDB-lite"/>
    </source>
</evidence>
<comment type="caution">
    <text evidence="2">The sequence shown here is derived from an EMBL/GenBank/DDBJ whole genome shotgun (WGS) entry which is preliminary data.</text>
</comment>
<feature type="region of interest" description="Disordered" evidence="1">
    <location>
        <begin position="186"/>
        <end position="211"/>
    </location>
</feature>
<reference evidence="2" key="1">
    <citation type="submission" date="2023-03" db="EMBL/GenBank/DDBJ databases">
        <title>Massive genome expansion in bonnet fungi (Mycena s.s.) driven by repeated elements and novel gene families across ecological guilds.</title>
        <authorList>
            <consortium name="Lawrence Berkeley National Laboratory"/>
            <person name="Harder C.B."/>
            <person name="Miyauchi S."/>
            <person name="Viragh M."/>
            <person name="Kuo A."/>
            <person name="Thoen E."/>
            <person name="Andreopoulos B."/>
            <person name="Lu D."/>
            <person name="Skrede I."/>
            <person name="Drula E."/>
            <person name="Henrissat B."/>
            <person name="Morin E."/>
            <person name="Kohler A."/>
            <person name="Barry K."/>
            <person name="LaButti K."/>
            <person name="Morin E."/>
            <person name="Salamov A."/>
            <person name="Lipzen A."/>
            <person name="Mereny Z."/>
            <person name="Hegedus B."/>
            <person name="Baldrian P."/>
            <person name="Stursova M."/>
            <person name="Weitz H."/>
            <person name="Taylor A."/>
            <person name="Grigoriev I.V."/>
            <person name="Nagy L.G."/>
            <person name="Martin F."/>
            <person name="Kauserud H."/>
        </authorList>
    </citation>
    <scope>NUCLEOTIDE SEQUENCE</scope>
    <source>
        <strain evidence="2">CBHHK182m</strain>
    </source>
</reference>
<gene>
    <name evidence="2" type="ORF">B0H16DRAFT_1711173</name>
</gene>
<feature type="compositionally biased region" description="Low complexity" evidence="1">
    <location>
        <begin position="92"/>
        <end position="107"/>
    </location>
</feature>
<organism evidence="2 3">
    <name type="scientific">Mycena metata</name>
    <dbReference type="NCBI Taxonomy" id="1033252"/>
    <lineage>
        <taxon>Eukaryota</taxon>
        <taxon>Fungi</taxon>
        <taxon>Dikarya</taxon>
        <taxon>Basidiomycota</taxon>
        <taxon>Agaricomycotina</taxon>
        <taxon>Agaricomycetes</taxon>
        <taxon>Agaricomycetidae</taxon>
        <taxon>Agaricales</taxon>
        <taxon>Marasmiineae</taxon>
        <taxon>Mycenaceae</taxon>
        <taxon>Mycena</taxon>
    </lineage>
</organism>
<feature type="region of interest" description="Disordered" evidence="1">
    <location>
        <begin position="91"/>
        <end position="174"/>
    </location>
</feature>
<evidence type="ECO:0000313" key="3">
    <source>
        <dbReference type="Proteomes" id="UP001215598"/>
    </source>
</evidence>
<evidence type="ECO:0000313" key="2">
    <source>
        <dbReference type="EMBL" id="KAJ7779942.1"/>
    </source>
</evidence>
<keyword evidence="3" id="KW-1185">Reference proteome</keyword>
<proteinExistence type="predicted"/>
<sequence length="327" mass="34508">MLCISSSRSPSLPSSSVAPSLVSSAWTPPSVISIASTAPSVISISSTSSLSASIPSTGGSQQPSRYTGPFWLTMQRRDEAEAFRLAGLQKNPAAPASAGPAPHGAQPTSALLHGAQPTSAPPRGAQPTSALPRGAQPSSALLRGAHPSPAPSRGGHPTPVSPPHAAQLSSRSISVTTSSALPRLDFTRLPPHLAPPPPYYSPPPPAVPQPHRNPTSFVPNRNTLIFWVSESYGVIFLNSDHTYEDAGAHGVQMFNALEPALQHSPRHSLPGGLPYEFPQPGREHRYISMWSGAVYRNPWDAFQDGGAYGMVSYYGTEQELLNRVASL</sequence>
<dbReference type="EMBL" id="JARKIB010000005">
    <property type="protein sequence ID" value="KAJ7779942.1"/>
    <property type="molecule type" value="Genomic_DNA"/>
</dbReference>
<dbReference type="AlphaFoldDB" id="A0AAD7K9E8"/>